<sequence>MIRLKKRKTDVCGTLGLNRKDSTRNQKTKKELTEKLIAENHRDEFSAKSGRPSISPSPLRLTSRHGNPTLELDTDANSYRFGSVPLMMTDERNLNLIQYMSNKTTPQQD</sequence>
<dbReference type="AlphaFoldDB" id="A0A8X6MQB3"/>
<keyword evidence="3" id="KW-1185">Reference proteome</keyword>
<feature type="region of interest" description="Disordered" evidence="1">
    <location>
        <begin position="38"/>
        <end position="75"/>
    </location>
</feature>
<name>A0A8X6MQB3_NEPPI</name>
<dbReference type="EMBL" id="BMAW01095833">
    <property type="protein sequence ID" value="GFS72159.1"/>
    <property type="molecule type" value="Genomic_DNA"/>
</dbReference>
<dbReference type="Proteomes" id="UP000887013">
    <property type="component" value="Unassembled WGS sequence"/>
</dbReference>
<comment type="caution">
    <text evidence="2">The sequence shown here is derived from an EMBL/GenBank/DDBJ whole genome shotgun (WGS) entry which is preliminary data.</text>
</comment>
<accession>A0A8X6MQB3</accession>
<evidence type="ECO:0000313" key="3">
    <source>
        <dbReference type="Proteomes" id="UP000887013"/>
    </source>
</evidence>
<evidence type="ECO:0000313" key="2">
    <source>
        <dbReference type="EMBL" id="GFS72159.1"/>
    </source>
</evidence>
<evidence type="ECO:0000256" key="1">
    <source>
        <dbReference type="SAM" id="MobiDB-lite"/>
    </source>
</evidence>
<gene>
    <name evidence="2" type="ORF">NPIL_306781</name>
</gene>
<protein>
    <submittedName>
        <fullName evidence="2">Uncharacterized protein</fullName>
    </submittedName>
</protein>
<proteinExistence type="predicted"/>
<organism evidence="2 3">
    <name type="scientific">Nephila pilipes</name>
    <name type="common">Giant wood spider</name>
    <name type="synonym">Nephila maculata</name>
    <dbReference type="NCBI Taxonomy" id="299642"/>
    <lineage>
        <taxon>Eukaryota</taxon>
        <taxon>Metazoa</taxon>
        <taxon>Ecdysozoa</taxon>
        <taxon>Arthropoda</taxon>
        <taxon>Chelicerata</taxon>
        <taxon>Arachnida</taxon>
        <taxon>Araneae</taxon>
        <taxon>Araneomorphae</taxon>
        <taxon>Entelegynae</taxon>
        <taxon>Araneoidea</taxon>
        <taxon>Nephilidae</taxon>
        <taxon>Nephila</taxon>
    </lineage>
</organism>
<reference evidence="2" key="1">
    <citation type="submission" date="2020-08" db="EMBL/GenBank/DDBJ databases">
        <title>Multicomponent nature underlies the extraordinary mechanical properties of spider dragline silk.</title>
        <authorList>
            <person name="Kono N."/>
            <person name="Nakamura H."/>
            <person name="Mori M."/>
            <person name="Yoshida Y."/>
            <person name="Ohtoshi R."/>
            <person name="Malay A.D."/>
            <person name="Moran D.A.P."/>
            <person name="Tomita M."/>
            <person name="Numata K."/>
            <person name="Arakawa K."/>
        </authorList>
    </citation>
    <scope>NUCLEOTIDE SEQUENCE</scope>
</reference>